<dbReference type="InterPro" id="IPR003953">
    <property type="entry name" value="FAD-dep_OxRdtase_2_FAD-bd"/>
</dbReference>
<dbReference type="SUPFAM" id="SSF56425">
    <property type="entry name" value="Succinate dehydrogenase/fumarate reductase flavoprotein, catalytic domain"/>
    <property type="match status" value="1"/>
</dbReference>
<dbReference type="RefSeq" id="WP_003642369.1">
    <property type="nucleotide sequence ID" value="NZ_AUTE01000027.1"/>
</dbReference>
<dbReference type="PANTHER" id="PTHR43400:SF10">
    <property type="entry name" value="3-OXOSTEROID 1-DEHYDROGENASE"/>
    <property type="match status" value="1"/>
</dbReference>
<dbReference type="GO" id="GO:0008202">
    <property type="term" value="P:steroid metabolic process"/>
    <property type="evidence" value="ECO:0007669"/>
    <property type="project" value="UniProtKB-ARBA"/>
</dbReference>
<evidence type="ECO:0000256" key="1">
    <source>
        <dbReference type="ARBA" id="ARBA00001974"/>
    </source>
</evidence>
<dbReference type="SUPFAM" id="SSF51905">
    <property type="entry name" value="FAD/NAD(P)-binding domain"/>
    <property type="match status" value="1"/>
</dbReference>
<protein>
    <submittedName>
        <fullName evidence="6">Fumarate reductase flavoprotein subunit</fullName>
    </submittedName>
</protein>
<dbReference type="AlphaFoldDB" id="A0A837P1F5"/>
<proteinExistence type="predicted"/>
<dbReference type="PRINTS" id="PR00411">
    <property type="entry name" value="PNDRDTASEI"/>
</dbReference>
<organism evidence="6 7">
    <name type="scientific">Lactiplantibacillus plantarum WJL</name>
    <dbReference type="NCBI Taxonomy" id="1350466"/>
    <lineage>
        <taxon>Bacteria</taxon>
        <taxon>Bacillati</taxon>
        <taxon>Bacillota</taxon>
        <taxon>Bacilli</taxon>
        <taxon>Lactobacillales</taxon>
        <taxon>Lactobacillaceae</taxon>
        <taxon>Lactiplantibacillus</taxon>
    </lineage>
</organism>
<dbReference type="EMBL" id="LKLZ01000006">
    <property type="protein sequence ID" value="KPN42863.1"/>
    <property type="molecule type" value="Genomic_DNA"/>
</dbReference>
<sequence length="493" mass="53212">MTLAKHDSYDIVVVGTGAAGTAAALEAAQHGASVLLLEKGRHTGGSSNYTEGLFAVDSYLQKAQNINVSATDVLKEEVDYSKYRADSRIWRRYLDDSANTVQWLKDQGVEYEGVQAMGAGEATWHIYKGMGQAVLHDALQPQAQKLGVELLTSTTAITLHQATDGAITGVTIQSAATNETQVINTAAVILATGGYLNNPDMMQKLTHYDTRRLIPVSSGKGTGDGLRLAWQAGAQQYGTGMAMLFGGYLKDPSEPSFKYMASQMETAAGQQPLLWLNEHGERFVDEAVVYNFSYAGNALYTQNQVFSILDQGVINKMAQDGNFMGLGVYVRRGEKMTKLQAEIDAAVAANKPFIFKANTIEALATKMHLPVDQVTHSIQTYNQYCDNGQDDDFGKNPEYLVKVSQGPFYGFELNVGAFCTMGGLKVTTNNEVLDTTGQPITGLYAAGNDAAGLTGDTYGPNMPGTCVGYAFYSGRNSGRHAAQYTHQQSIVSH</sequence>
<comment type="cofactor">
    <cofactor evidence="1">
        <name>FAD</name>
        <dbReference type="ChEBI" id="CHEBI:57692"/>
    </cofactor>
</comment>
<evidence type="ECO:0000256" key="2">
    <source>
        <dbReference type="ARBA" id="ARBA00022630"/>
    </source>
</evidence>
<dbReference type="InterPro" id="IPR027477">
    <property type="entry name" value="Succ_DH/fumarate_Rdtase_cat_sf"/>
</dbReference>
<evidence type="ECO:0000256" key="3">
    <source>
        <dbReference type="ARBA" id="ARBA00022827"/>
    </source>
</evidence>
<dbReference type="Gene3D" id="3.90.700.10">
    <property type="entry name" value="Succinate dehydrogenase/fumarate reductase flavoprotein, catalytic domain"/>
    <property type="match status" value="1"/>
</dbReference>
<keyword evidence="2" id="KW-0285">Flavoprotein</keyword>
<evidence type="ECO:0000256" key="4">
    <source>
        <dbReference type="ARBA" id="ARBA00023002"/>
    </source>
</evidence>
<keyword evidence="4" id="KW-0560">Oxidoreductase</keyword>
<dbReference type="InterPro" id="IPR036188">
    <property type="entry name" value="FAD/NAD-bd_sf"/>
</dbReference>
<reference evidence="6 7" key="1">
    <citation type="submission" date="2015-10" db="EMBL/GenBank/DDBJ databases">
        <title>Resequencing of Lactobacillus plantarum WJL strain genome.</title>
        <authorList>
            <person name="Martino M.E."/>
        </authorList>
    </citation>
    <scope>NUCLEOTIDE SEQUENCE [LARGE SCALE GENOMIC DNA]</scope>
    <source>
        <strain evidence="6 7">WJL</strain>
    </source>
</reference>
<comment type="caution">
    <text evidence="6">The sequence shown here is derived from an EMBL/GenBank/DDBJ whole genome shotgun (WGS) entry which is preliminary data.</text>
</comment>
<evidence type="ECO:0000259" key="5">
    <source>
        <dbReference type="Pfam" id="PF00890"/>
    </source>
</evidence>
<dbReference type="Gene3D" id="3.50.50.60">
    <property type="entry name" value="FAD/NAD(P)-binding domain"/>
    <property type="match status" value="1"/>
</dbReference>
<dbReference type="PANTHER" id="PTHR43400">
    <property type="entry name" value="FUMARATE REDUCTASE"/>
    <property type="match status" value="1"/>
</dbReference>
<dbReference type="InterPro" id="IPR050315">
    <property type="entry name" value="FAD-oxidoreductase_2"/>
</dbReference>
<dbReference type="GO" id="GO:0033765">
    <property type="term" value="F:steroid dehydrogenase activity, acting on the CH-CH group of donors"/>
    <property type="evidence" value="ECO:0007669"/>
    <property type="project" value="UniProtKB-ARBA"/>
</dbReference>
<name>A0A837P1F5_LACPN</name>
<gene>
    <name evidence="6" type="ORF">WJL_1899</name>
</gene>
<dbReference type="Proteomes" id="UP000050511">
    <property type="component" value="Unassembled WGS sequence"/>
</dbReference>
<evidence type="ECO:0000313" key="7">
    <source>
        <dbReference type="Proteomes" id="UP000050511"/>
    </source>
</evidence>
<feature type="domain" description="FAD-dependent oxidoreductase 2 FAD-binding" evidence="5">
    <location>
        <begin position="10"/>
        <end position="454"/>
    </location>
</feature>
<keyword evidence="3" id="KW-0274">FAD</keyword>
<evidence type="ECO:0000313" key="6">
    <source>
        <dbReference type="EMBL" id="KPN42863.1"/>
    </source>
</evidence>
<accession>A0A837P1F5</accession>
<dbReference type="Pfam" id="PF00890">
    <property type="entry name" value="FAD_binding_2"/>
    <property type="match status" value="1"/>
</dbReference>